<comment type="caution">
    <text evidence="6">The sequence shown here is derived from an EMBL/GenBank/DDBJ whole genome shotgun (WGS) entry which is preliminary data.</text>
</comment>
<dbReference type="PROSITE" id="PS50931">
    <property type="entry name" value="HTH_LYSR"/>
    <property type="match status" value="1"/>
</dbReference>
<protein>
    <submittedName>
        <fullName evidence="6">LysR substrate-binding domain-containing protein</fullName>
    </submittedName>
</protein>
<comment type="similarity">
    <text evidence="1">Belongs to the LysR transcriptional regulatory family.</text>
</comment>
<keyword evidence="2" id="KW-0805">Transcription regulation</keyword>
<feature type="domain" description="HTH lysR-type" evidence="5">
    <location>
        <begin position="5"/>
        <end position="62"/>
    </location>
</feature>
<organism evidence="6 7">
    <name type="scientific">Streptomyces salyersiae</name>
    <dbReference type="NCBI Taxonomy" id="3075530"/>
    <lineage>
        <taxon>Bacteria</taxon>
        <taxon>Bacillati</taxon>
        <taxon>Actinomycetota</taxon>
        <taxon>Actinomycetes</taxon>
        <taxon>Kitasatosporales</taxon>
        <taxon>Streptomycetaceae</taxon>
        <taxon>Streptomyces</taxon>
    </lineage>
</organism>
<evidence type="ECO:0000256" key="4">
    <source>
        <dbReference type="ARBA" id="ARBA00023163"/>
    </source>
</evidence>
<dbReference type="Proteomes" id="UP001183777">
    <property type="component" value="Unassembled WGS sequence"/>
</dbReference>
<dbReference type="InterPro" id="IPR036388">
    <property type="entry name" value="WH-like_DNA-bd_sf"/>
</dbReference>
<dbReference type="InterPro" id="IPR000847">
    <property type="entry name" value="LysR_HTH_N"/>
</dbReference>
<dbReference type="SUPFAM" id="SSF53850">
    <property type="entry name" value="Periplasmic binding protein-like II"/>
    <property type="match status" value="1"/>
</dbReference>
<accession>A0ABU2RDU9</accession>
<dbReference type="InterPro" id="IPR036390">
    <property type="entry name" value="WH_DNA-bd_sf"/>
</dbReference>
<keyword evidence="7" id="KW-1185">Reference proteome</keyword>
<evidence type="ECO:0000256" key="3">
    <source>
        <dbReference type="ARBA" id="ARBA00023125"/>
    </source>
</evidence>
<evidence type="ECO:0000256" key="2">
    <source>
        <dbReference type="ARBA" id="ARBA00023015"/>
    </source>
</evidence>
<sequence>MRHDLQINRLRALVAVVEHGGFRRAAEVLHITQPAVSQQIRQLSGLIKRPVFASTGRDMRLSPQGEELLEYARRMVALNDEAVARFVPEVGQVLLSVGVTSQLAEVLPEFLRRINRELPQVQLRVRTGASEALAEQLRTGQLDAALLLQTGPPDPGPDGLELGRMRMAWFGRPATGEHDALPLALFPAPCTLRKEVGEVLDRAGIRRRIAYEGPELIGLRSAAKAGLGMTCLIANGDELWGLARTARPDLPPPPAPLPVTLALTPGAAPAGFARTAEKAFRRALQGYPLDPAGPDRFEPAVLSASAA</sequence>
<dbReference type="Gene3D" id="3.40.190.10">
    <property type="entry name" value="Periplasmic binding protein-like II"/>
    <property type="match status" value="2"/>
</dbReference>
<dbReference type="Pfam" id="PF00126">
    <property type="entry name" value="HTH_1"/>
    <property type="match status" value="1"/>
</dbReference>
<proteinExistence type="inferred from homology"/>
<dbReference type="PANTHER" id="PTHR30579:SF7">
    <property type="entry name" value="HTH-TYPE TRANSCRIPTIONAL REGULATOR LRHA-RELATED"/>
    <property type="match status" value="1"/>
</dbReference>
<name>A0ABU2RDU9_9ACTN</name>
<dbReference type="RefSeq" id="WP_311654888.1">
    <property type="nucleotide sequence ID" value="NZ_JAVREX010000001.1"/>
</dbReference>
<keyword evidence="4" id="KW-0804">Transcription</keyword>
<evidence type="ECO:0000259" key="5">
    <source>
        <dbReference type="PROSITE" id="PS50931"/>
    </source>
</evidence>
<dbReference type="Gene3D" id="1.10.10.10">
    <property type="entry name" value="Winged helix-like DNA-binding domain superfamily/Winged helix DNA-binding domain"/>
    <property type="match status" value="1"/>
</dbReference>
<evidence type="ECO:0000313" key="7">
    <source>
        <dbReference type="Proteomes" id="UP001183777"/>
    </source>
</evidence>
<dbReference type="EMBL" id="JAVREX010000001">
    <property type="protein sequence ID" value="MDT0426771.1"/>
    <property type="molecule type" value="Genomic_DNA"/>
</dbReference>
<dbReference type="Pfam" id="PF03466">
    <property type="entry name" value="LysR_substrate"/>
    <property type="match status" value="1"/>
</dbReference>
<dbReference type="PANTHER" id="PTHR30579">
    <property type="entry name" value="TRANSCRIPTIONAL REGULATOR"/>
    <property type="match status" value="1"/>
</dbReference>
<gene>
    <name evidence="6" type="ORF">RM649_03800</name>
</gene>
<dbReference type="SUPFAM" id="SSF46785">
    <property type="entry name" value="Winged helix' DNA-binding domain"/>
    <property type="match status" value="1"/>
</dbReference>
<keyword evidence="3" id="KW-0238">DNA-binding</keyword>
<reference evidence="7" key="1">
    <citation type="submission" date="2023-07" db="EMBL/GenBank/DDBJ databases">
        <title>30 novel species of actinomycetes from the DSMZ collection.</title>
        <authorList>
            <person name="Nouioui I."/>
        </authorList>
    </citation>
    <scope>NUCLEOTIDE SEQUENCE [LARGE SCALE GENOMIC DNA]</scope>
    <source>
        <strain evidence="7">DSM 41770</strain>
    </source>
</reference>
<evidence type="ECO:0000256" key="1">
    <source>
        <dbReference type="ARBA" id="ARBA00009437"/>
    </source>
</evidence>
<dbReference type="InterPro" id="IPR050176">
    <property type="entry name" value="LTTR"/>
</dbReference>
<dbReference type="InterPro" id="IPR005119">
    <property type="entry name" value="LysR_subst-bd"/>
</dbReference>
<dbReference type="PRINTS" id="PR00039">
    <property type="entry name" value="HTHLYSR"/>
</dbReference>
<evidence type="ECO:0000313" key="6">
    <source>
        <dbReference type="EMBL" id="MDT0426771.1"/>
    </source>
</evidence>